<name>A0ABS1X071_9GAMM</name>
<keyword evidence="2 5" id="KW-0812">Transmembrane</keyword>
<proteinExistence type="predicted"/>
<dbReference type="PANTHER" id="PTHR22550:SF5">
    <property type="entry name" value="LEUCINE ZIPPER PROTEIN 4"/>
    <property type="match status" value="1"/>
</dbReference>
<accession>A0ABS1X071</accession>
<sequence>MSGATFHDPYWLLLLLLLPVIAWLRRRRSVPALVVPGAHEWHSPGATSSALWPIVCAYVGIALLVGGLARPQVFVPLDDHQRRGYDLIIAIDLSTSMYAEDFQRGATTVNRLQAVKPIISAFINERPDDRIGIVVFGGRAYTFAPLTFDHEWLRKQSARLSIGLIEDGTAIGDAIGVALRRLREGRAEEQGRHGSFIVLLTDGSSNKGSLDPRQAARLAADEGVAIYTIGAGAEGLVPVPVFDYAGNRTGTEMRASEIDSLLLRDVAESTDGLFFRATDANAVRDAFARIDEAQKVEFAAAPPLVSRELFHVFALMGVGLLALAWYEAHFRAARAERDMSSNLKLSTTTTHTGIEP</sequence>
<keyword evidence="3 5" id="KW-1133">Transmembrane helix</keyword>
<reference evidence="7 8" key="1">
    <citation type="journal article" date="2021" name="Int. J. Syst. Evol. Microbiol.">
        <title>Steroidobacter gossypii sp. nov., isolated from soil of cotton cropping field.</title>
        <authorList>
            <person name="Huang R."/>
            <person name="Yang S."/>
            <person name="Zhen C."/>
            <person name="Liu W."/>
        </authorList>
    </citation>
    <scope>NUCLEOTIDE SEQUENCE [LARGE SCALE GENOMIC DNA]</scope>
    <source>
        <strain evidence="7 8">S1-65</strain>
    </source>
</reference>
<protein>
    <submittedName>
        <fullName evidence="7">VWA domain-containing protein</fullName>
    </submittedName>
</protein>
<dbReference type="Proteomes" id="UP000661077">
    <property type="component" value="Unassembled WGS sequence"/>
</dbReference>
<evidence type="ECO:0000313" key="8">
    <source>
        <dbReference type="Proteomes" id="UP000661077"/>
    </source>
</evidence>
<feature type="domain" description="VWFA" evidence="6">
    <location>
        <begin position="86"/>
        <end position="290"/>
    </location>
</feature>
<gene>
    <name evidence="7" type="ORF">JM946_17725</name>
</gene>
<evidence type="ECO:0000259" key="6">
    <source>
        <dbReference type="PROSITE" id="PS50234"/>
    </source>
</evidence>
<dbReference type="Gene3D" id="3.40.50.410">
    <property type="entry name" value="von Willebrand factor, type A domain"/>
    <property type="match status" value="1"/>
</dbReference>
<keyword evidence="1" id="KW-1003">Cell membrane</keyword>
<dbReference type="EMBL" id="JAEVLS010000004">
    <property type="protein sequence ID" value="MBM0106572.1"/>
    <property type="molecule type" value="Genomic_DNA"/>
</dbReference>
<evidence type="ECO:0000313" key="7">
    <source>
        <dbReference type="EMBL" id="MBM0106572.1"/>
    </source>
</evidence>
<dbReference type="InterPro" id="IPR050768">
    <property type="entry name" value="UPF0353/GerABKA_families"/>
</dbReference>
<evidence type="ECO:0000256" key="3">
    <source>
        <dbReference type="ARBA" id="ARBA00022989"/>
    </source>
</evidence>
<dbReference type="SUPFAM" id="SSF53300">
    <property type="entry name" value="vWA-like"/>
    <property type="match status" value="1"/>
</dbReference>
<dbReference type="InterPro" id="IPR002035">
    <property type="entry name" value="VWF_A"/>
</dbReference>
<dbReference type="Pfam" id="PF00092">
    <property type="entry name" value="VWA"/>
    <property type="match status" value="1"/>
</dbReference>
<dbReference type="InterPro" id="IPR036465">
    <property type="entry name" value="vWFA_dom_sf"/>
</dbReference>
<dbReference type="PANTHER" id="PTHR22550">
    <property type="entry name" value="SPORE GERMINATION PROTEIN"/>
    <property type="match status" value="1"/>
</dbReference>
<evidence type="ECO:0000256" key="1">
    <source>
        <dbReference type="ARBA" id="ARBA00022475"/>
    </source>
</evidence>
<dbReference type="PROSITE" id="PS50234">
    <property type="entry name" value="VWFA"/>
    <property type="match status" value="1"/>
</dbReference>
<dbReference type="SMART" id="SM00327">
    <property type="entry name" value="VWA"/>
    <property type="match status" value="1"/>
</dbReference>
<evidence type="ECO:0000256" key="4">
    <source>
        <dbReference type="ARBA" id="ARBA00023136"/>
    </source>
</evidence>
<keyword evidence="8" id="KW-1185">Reference proteome</keyword>
<organism evidence="7 8">
    <name type="scientific">Steroidobacter gossypii</name>
    <dbReference type="NCBI Taxonomy" id="2805490"/>
    <lineage>
        <taxon>Bacteria</taxon>
        <taxon>Pseudomonadati</taxon>
        <taxon>Pseudomonadota</taxon>
        <taxon>Gammaproteobacteria</taxon>
        <taxon>Steroidobacterales</taxon>
        <taxon>Steroidobacteraceae</taxon>
        <taxon>Steroidobacter</taxon>
    </lineage>
</organism>
<feature type="transmembrane region" description="Helical" evidence="5">
    <location>
        <begin position="51"/>
        <end position="69"/>
    </location>
</feature>
<comment type="caution">
    <text evidence="7">The sequence shown here is derived from an EMBL/GenBank/DDBJ whole genome shotgun (WGS) entry which is preliminary data.</text>
</comment>
<keyword evidence="4 5" id="KW-0472">Membrane</keyword>
<evidence type="ECO:0000256" key="5">
    <source>
        <dbReference type="SAM" id="Phobius"/>
    </source>
</evidence>
<evidence type="ECO:0000256" key="2">
    <source>
        <dbReference type="ARBA" id="ARBA00022692"/>
    </source>
</evidence>